<comment type="caution">
    <text evidence="4">The sequence shown here is derived from an EMBL/GenBank/DDBJ whole genome shotgun (WGS) entry which is preliminary data.</text>
</comment>
<evidence type="ECO:0000256" key="1">
    <source>
        <dbReference type="ARBA" id="ARBA00005417"/>
    </source>
</evidence>
<keyword evidence="3" id="KW-0029">Amino-acid transport</keyword>
<comment type="similarity">
    <text evidence="1">Belongs to the ABC transporter superfamily.</text>
</comment>
<accession>A0ABQ6B8C9</accession>
<proteinExistence type="inferred from homology"/>
<evidence type="ECO:0000256" key="3">
    <source>
        <dbReference type="ARBA" id="ARBA00022970"/>
    </source>
</evidence>
<dbReference type="Proteomes" id="UP001156905">
    <property type="component" value="Unassembled WGS sequence"/>
</dbReference>
<dbReference type="InterPro" id="IPR027417">
    <property type="entry name" value="P-loop_NTPase"/>
</dbReference>
<evidence type="ECO:0000256" key="2">
    <source>
        <dbReference type="ARBA" id="ARBA00022448"/>
    </source>
</evidence>
<keyword evidence="5" id="KW-1185">Reference proteome</keyword>
<gene>
    <name evidence="4" type="ORF">GCM10007857_63730</name>
</gene>
<evidence type="ECO:0000313" key="5">
    <source>
        <dbReference type="Proteomes" id="UP001156905"/>
    </source>
</evidence>
<name>A0ABQ6B8C9_9BRAD</name>
<dbReference type="InterPro" id="IPR052156">
    <property type="entry name" value="BCAA_Transport_ATP-bd_LivF"/>
</dbReference>
<evidence type="ECO:0008006" key="6">
    <source>
        <dbReference type="Google" id="ProtNLM"/>
    </source>
</evidence>
<keyword evidence="2" id="KW-0813">Transport</keyword>
<dbReference type="SUPFAM" id="SSF52540">
    <property type="entry name" value="P-loop containing nucleoside triphosphate hydrolases"/>
    <property type="match status" value="1"/>
</dbReference>
<dbReference type="PANTHER" id="PTHR43820">
    <property type="entry name" value="HIGH-AFFINITY BRANCHED-CHAIN AMINO ACID TRANSPORT ATP-BINDING PROTEIN LIVF"/>
    <property type="match status" value="1"/>
</dbReference>
<dbReference type="Gene3D" id="3.40.50.300">
    <property type="entry name" value="P-loop containing nucleotide triphosphate hydrolases"/>
    <property type="match status" value="1"/>
</dbReference>
<protein>
    <recommendedName>
        <fullName evidence="6">ABC transporter ATP-binding protein</fullName>
    </recommendedName>
</protein>
<reference evidence="5" key="1">
    <citation type="journal article" date="2019" name="Int. J. Syst. Evol. Microbiol.">
        <title>The Global Catalogue of Microorganisms (GCM) 10K type strain sequencing project: providing services to taxonomists for standard genome sequencing and annotation.</title>
        <authorList>
            <consortium name="The Broad Institute Genomics Platform"/>
            <consortium name="The Broad Institute Genome Sequencing Center for Infectious Disease"/>
            <person name="Wu L."/>
            <person name="Ma J."/>
        </authorList>
    </citation>
    <scope>NUCLEOTIDE SEQUENCE [LARGE SCALE GENOMIC DNA]</scope>
    <source>
        <strain evidence="5">NBRC 102520</strain>
    </source>
</reference>
<dbReference type="PANTHER" id="PTHR43820:SF5">
    <property type="entry name" value="HIGH-AFFINITY BRANCHED-CHAIN AMINO ACID TRANSPORT ATP-BINDING PROTEIN"/>
    <property type="match status" value="1"/>
</dbReference>
<organism evidence="4 5">
    <name type="scientific">Bradyrhizobium iriomotense</name>
    <dbReference type="NCBI Taxonomy" id="441950"/>
    <lineage>
        <taxon>Bacteria</taxon>
        <taxon>Pseudomonadati</taxon>
        <taxon>Pseudomonadota</taxon>
        <taxon>Alphaproteobacteria</taxon>
        <taxon>Hyphomicrobiales</taxon>
        <taxon>Nitrobacteraceae</taxon>
        <taxon>Bradyrhizobium</taxon>
    </lineage>
</organism>
<sequence>MSDPKLLLLDEVSLGLSPAAIEGLYANLAALKAERDIAIVLVEQDLDHAVPTG</sequence>
<dbReference type="EMBL" id="BSOW01000027">
    <property type="protein sequence ID" value="GLR89659.1"/>
    <property type="molecule type" value="Genomic_DNA"/>
</dbReference>
<evidence type="ECO:0000313" key="4">
    <source>
        <dbReference type="EMBL" id="GLR89659.1"/>
    </source>
</evidence>